<feature type="domain" description="EF-hand" evidence="1">
    <location>
        <begin position="194"/>
        <end position="212"/>
    </location>
</feature>
<evidence type="ECO:0000313" key="3">
    <source>
        <dbReference type="Proteomes" id="UP000001964"/>
    </source>
</evidence>
<dbReference type="HOGENOM" id="CLU_1265691_0_0_5"/>
<dbReference type="InterPro" id="IPR011992">
    <property type="entry name" value="EF-hand-dom_pair"/>
</dbReference>
<dbReference type="AlphaFoldDB" id="Q0ANG8"/>
<reference evidence="2 3" key="1">
    <citation type="submission" date="2006-08" db="EMBL/GenBank/DDBJ databases">
        <title>Complete sequence of Maricaulis maris MCS10.</title>
        <authorList>
            <consortium name="US DOE Joint Genome Institute"/>
            <person name="Copeland A."/>
            <person name="Lucas S."/>
            <person name="Lapidus A."/>
            <person name="Barry K."/>
            <person name="Detter J.C."/>
            <person name="Glavina del Rio T."/>
            <person name="Hammon N."/>
            <person name="Israni S."/>
            <person name="Dalin E."/>
            <person name="Tice H."/>
            <person name="Pitluck S."/>
            <person name="Saunders E."/>
            <person name="Brettin T."/>
            <person name="Bruce D."/>
            <person name="Han C."/>
            <person name="Tapia R."/>
            <person name="Gilna P."/>
            <person name="Schmutz J."/>
            <person name="Larimer F."/>
            <person name="Land M."/>
            <person name="Hauser L."/>
            <person name="Kyrpides N."/>
            <person name="Mikhailova N."/>
            <person name="Viollier P."/>
            <person name="Stephens C."/>
            <person name="Richardson P."/>
        </authorList>
    </citation>
    <scope>NUCLEOTIDE SEQUENCE [LARGE SCALE GENOMIC DNA]</scope>
    <source>
        <strain evidence="2 3">MCS10</strain>
    </source>
</reference>
<evidence type="ECO:0000313" key="2">
    <source>
        <dbReference type="EMBL" id="ABI66169.1"/>
    </source>
</evidence>
<proteinExistence type="predicted"/>
<dbReference type="OrthoDB" id="7631128at2"/>
<name>Q0ANG8_MARMM</name>
<dbReference type="PROSITE" id="PS00018">
    <property type="entry name" value="EF_HAND_1"/>
    <property type="match status" value="1"/>
</dbReference>
<dbReference type="InterPro" id="IPR018247">
    <property type="entry name" value="EF_Hand_1_Ca_BS"/>
</dbReference>
<dbReference type="EMBL" id="CP000449">
    <property type="protein sequence ID" value="ABI66169.1"/>
    <property type="molecule type" value="Genomic_DNA"/>
</dbReference>
<sequence length="218" mass="23624">MWPIGAAPRRWRAAEFVMKRREKQSESLEIRIGHQTKQDFMEACQSRGLTASEVLRAYVETYSGPRHPRLVLPSVNIKEFTMPASFLALVTAVALTTGLQTSAPAIADRNDPEASFASVDRDGSNDFDLAELFVEAGLTADGQLGPDLRAEVTGSVQSALAELGMEAQQGVASPAYLERVIANAEESAVLSVTAVFNMIDVDGDGRVTRAEFVNYSVE</sequence>
<dbReference type="InterPro" id="IPR002048">
    <property type="entry name" value="EF_hand_dom"/>
</dbReference>
<keyword evidence="3" id="KW-1185">Reference proteome</keyword>
<dbReference type="SUPFAM" id="SSF47473">
    <property type="entry name" value="EF-hand"/>
    <property type="match status" value="1"/>
</dbReference>
<dbReference type="eggNOG" id="ENOG5031931">
    <property type="taxonomic scope" value="Bacteria"/>
</dbReference>
<dbReference type="Pfam" id="PF13202">
    <property type="entry name" value="EF-hand_5"/>
    <property type="match status" value="1"/>
</dbReference>
<gene>
    <name evidence="2" type="ordered locus">Mmar10_1877</name>
</gene>
<dbReference type="Gene3D" id="1.10.238.10">
    <property type="entry name" value="EF-hand"/>
    <property type="match status" value="1"/>
</dbReference>
<dbReference type="GO" id="GO:0005509">
    <property type="term" value="F:calcium ion binding"/>
    <property type="evidence" value="ECO:0007669"/>
    <property type="project" value="InterPro"/>
</dbReference>
<protein>
    <submittedName>
        <fullName evidence="2">Calcium-binding EF-hand-containing protein</fullName>
    </submittedName>
</protein>
<accession>Q0ANG8</accession>
<organism evidence="2 3">
    <name type="scientific">Maricaulis maris (strain MCS10)</name>
    <name type="common">Caulobacter maris</name>
    <dbReference type="NCBI Taxonomy" id="394221"/>
    <lineage>
        <taxon>Bacteria</taxon>
        <taxon>Pseudomonadati</taxon>
        <taxon>Pseudomonadota</taxon>
        <taxon>Alphaproteobacteria</taxon>
        <taxon>Maricaulales</taxon>
        <taxon>Maricaulaceae</taxon>
        <taxon>Maricaulis</taxon>
    </lineage>
</organism>
<evidence type="ECO:0000259" key="1">
    <source>
        <dbReference type="Pfam" id="PF13202"/>
    </source>
</evidence>
<dbReference type="KEGG" id="mmr:Mmar10_1877"/>
<dbReference type="Proteomes" id="UP000001964">
    <property type="component" value="Chromosome"/>
</dbReference>